<accession>A0A0D3KY75</accession>
<protein>
    <recommendedName>
        <fullName evidence="6">WW domain-containing protein</fullName>
    </recommendedName>
</protein>
<dbReference type="GO" id="GO:0085020">
    <property type="term" value="P:protein K6-linked ubiquitination"/>
    <property type="evidence" value="ECO:0007669"/>
    <property type="project" value="TreeGrafter"/>
</dbReference>
<reference evidence="7" key="2">
    <citation type="submission" date="2024-10" db="UniProtKB">
        <authorList>
            <consortium name="EnsemblProtists"/>
        </authorList>
    </citation>
    <scope>IDENTIFICATION</scope>
</reference>
<keyword evidence="4" id="KW-0175">Coiled coil</keyword>
<dbReference type="SUPFAM" id="SSF51045">
    <property type="entry name" value="WW domain"/>
    <property type="match status" value="1"/>
</dbReference>
<dbReference type="RefSeq" id="XP_005793139.1">
    <property type="nucleotide sequence ID" value="XM_005793082.1"/>
</dbReference>
<dbReference type="Gene3D" id="3.40.50.12660">
    <property type="match status" value="1"/>
</dbReference>
<feature type="coiled-coil region" evidence="4">
    <location>
        <begin position="138"/>
        <end position="165"/>
    </location>
</feature>
<keyword evidence="8" id="KW-1185">Reference proteome</keyword>
<evidence type="ECO:0000256" key="5">
    <source>
        <dbReference type="SAM" id="MobiDB-lite"/>
    </source>
</evidence>
<feature type="compositionally biased region" description="Basic and acidic residues" evidence="5">
    <location>
        <begin position="740"/>
        <end position="751"/>
    </location>
</feature>
<evidence type="ECO:0000313" key="7">
    <source>
        <dbReference type="EnsemblProtists" id="EOD40710"/>
    </source>
</evidence>
<dbReference type="SMART" id="SM00248">
    <property type="entry name" value="ANK"/>
    <property type="match status" value="3"/>
</dbReference>
<feature type="region of interest" description="Disordered" evidence="5">
    <location>
        <begin position="290"/>
        <end position="315"/>
    </location>
</feature>
<dbReference type="PROSITE" id="PS50088">
    <property type="entry name" value="ANK_REPEAT"/>
    <property type="match status" value="1"/>
</dbReference>
<dbReference type="GeneID" id="17285981"/>
<dbReference type="KEGG" id="ehx:EMIHUDRAFT_222459"/>
<dbReference type="STRING" id="2903.R1FNQ2"/>
<sequence length="751" mass="78472">MGACGSKQKLAHNRATAANQILDAQYEAHIQDLETRLEEAERAARQAQDEVAEYKVQAQLASSAALSAQVAALEVRLKEYEAPSTPLAVSPPFRSLVPSADPFGPLDGGSPSADAAADDRKRRAALATRVQACYRGHYARAKLEAAQLEERQASLSRQKAEARLRGLHAKQALGGDGARTRVQDIAAASAQHRGSAARAEFNYLKTGAGETERKALCICCSYPGTHLALPGCVRDQAAMVDLLPKQGYDAMREAEAEAEAEKAVAAEAAQQKPWEPCLTPRGAATREKAKAYAEDAWERARRPARGRRDDTDQEQELLDQEQEVLDARAEFVVAASGAAHRKREAEAAVRVQAMYRGHVVRAEAEAEALEKRRAECAALHRGNSSRAGAAEAAEAQRKLVLEIEIAATQVQQLGVVGAPSAASLGGATPRWSAARGSGVSSLSADDTASELVAAAEEGEGAAVCALLECGADPNGVDDEGTTPLMGAALGGHIGVVRDLLEAGAEVDIADGEGGVALHFCSLAGAPAPALSAARDHAPAVEVLLAAGVDPAEENEEGDTAADFGAAHEDVTEVLERHVERAAEAAQEEKYNLQPIQRSPAAGGGGAGVMPRSRVFAEGGGSAEQAAADKRLAASLTTRLMADSAADKVILAANKRLAGEQGGGGGKGRGKYAHTVVASEAPPRPATKFVADADVALTPRTRVYAKPAPPGRKPSESLQGWHATKTGDGRTYYYNDGGETSWERPGAEDLAV</sequence>
<dbReference type="InterPro" id="IPR036020">
    <property type="entry name" value="WW_dom_sf"/>
</dbReference>
<feature type="compositionally biased region" description="Basic and acidic residues" evidence="5">
    <location>
        <begin position="290"/>
        <end position="310"/>
    </location>
</feature>
<evidence type="ECO:0000256" key="2">
    <source>
        <dbReference type="ARBA" id="ARBA00023043"/>
    </source>
</evidence>
<keyword evidence="2 3" id="KW-0040">ANK repeat</keyword>
<dbReference type="SMART" id="SM00456">
    <property type="entry name" value="WW"/>
    <property type="match status" value="1"/>
</dbReference>
<dbReference type="eggNOG" id="KOG1082">
    <property type="taxonomic scope" value="Eukaryota"/>
</dbReference>
<dbReference type="InterPro" id="IPR002110">
    <property type="entry name" value="Ankyrin_rpt"/>
</dbReference>
<proteinExistence type="predicted"/>
<dbReference type="InterPro" id="IPR000048">
    <property type="entry name" value="IQ_motif_EF-hand-BS"/>
</dbReference>
<dbReference type="PANTHER" id="PTHR24171:SF8">
    <property type="entry name" value="BRCA1-ASSOCIATED RING DOMAIN PROTEIN 1"/>
    <property type="match status" value="1"/>
</dbReference>
<dbReference type="Pfam" id="PF12796">
    <property type="entry name" value="Ank_2"/>
    <property type="match status" value="1"/>
</dbReference>
<dbReference type="HOGENOM" id="CLU_370658_0_0_1"/>
<dbReference type="PROSITE" id="PS01159">
    <property type="entry name" value="WW_DOMAIN_1"/>
    <property type="match status" value="1"/>
</dbReference>
<dbReference type="PANTHER" id="PTHR24171">
    <property type="entry name" value="ANKYRIN REPEAT DOMAIN-CONTAINING PROTEIN 39-RELATED"/>
    <property type="match status" value="1"/>
</dbReference>
<dbReference type="EnsemblProtists" id="EOD40710">
    <property type="protein sequence ID" value="EOD40710"/>
    <property type="gene ID" value="EMIHUDRAFT_222459"/>
</dbReference>
<evidence type="ECO:0000313" key="8">
    <source>
        <dbReference type="Proteomes" id="UP000013827"/>
    </source>
</evidence>
<name>A0A0D3KY75_EMIH1</name>
<dbReference type="Pfam" id="PF00612">
    <property type="entry name" value="IQ"/>
    <property type="match status" value="1"/>
</dbReference>
<dbReference type="InterPro" id="IPR001202">
    <property type="entry name" value="WW_dom"/>
</dbReference>
<dbReference type="Gene3D" id="2.20.70.10">
    <property type="match status" value="1"/>
</dbReference>
<feature type="coiled-coil region" evidence="4">
    <location>
        <begin position="23"/>
        <end position="64"/>
    </location>
</feature>
<dbReference type="InterPro" id="IPR036770">
    <property type="entry name" value="Ankyrin_rpt-contain_sf"/>
</dbReference>
<evidence type="ECO:0000256" key="3">
    <source>
        <dbReference type="PROSITE-ProRule" id="PRU00023"/>
    </source>
</evidence>
<dbReference type="PROSITE" id="PS50297">
    <property type="entry name" value="ANK_REP_REGION"/>
    <property type="match status" value="1"/>
</dbReference>
<evidence type="ECO:0000256" key="1">
    <source>
        <dbReference type="ARBA" id="ARBA00022737"/>
    </source>
</evidence>
<feature type="region of interest" description="Disordered" evidence="5">
    <location>
        <begin position="703"/>
        <end position="751"/>
    </location>
</feature>
<feature type="repeat" description="ANK" evidence="3">
    <location>
        <begin position="479"/>
        <end position="511"/>
    </location>
</feature>
<dbReference type="CDD" id="cd00201">
    <property type="entry name" value="WW"/>
    <property type="match status" value="1"/>
</dbReference>
<organism evidence="7 8">
    <name type="scientific">Emiliania huxleyi (strain CCMP1516)</name>
    <dbReference type="NCBI Taxonomy" id="280463"/>
    <lineage>
        <taxon>Eukaryota</taxon>
        <taxon>Haptista</taxon>
        <taxon>Haptophyta</taxon>
        <taxon>Prymnesiophyceae</taxon>
        <taxon>Isochrysidales</taxon>
        <taxon>Noelaerhabdaceae</taxon>
        <taxon>Emiliania</taxon>
    </lineage>
</organism>
<keyword evidence="1" id="KW-0677">Repeat</keyword>
<dbReference type="GO" id="GO:0004842">
    <property type="term" value="F:ubiquitin-protein transferase activity"/>
    <property type="evidence" value="ECO:0007669"/>
    <property type="project" value="TreeGrafter"/>
</dbReference>
<evidence type="ECO:0000256" key="4">
    <source>
        <dbReference type="SAM" id="Coils"/>
    </source>
</evidence>
<dbReference type="PaxDb" id="2903-EOD40710"/>
<reference evidence="8" key="1">
    <citation type="journal article" date="2013" name="Nature">
        <title>Pan genome of the phytoplankton Emiliania underpins its global distribution.</title>
        <authorList>
            <person name="Read B.A."/>
            <person name="Kegel J."/>
            <person name="Klute M.J."/>
            <person name="Kuo A."/>
            <person name="Lefebvre S.C."/>
            <person name="Maumus F."/>
            <person name="Mayer C."/>
            <person name="Miller J."/>
            <person name="Monier A."/>
            <person name="Salamov A."/>
            <person name="Young J."/>
            <person name="Aguilar M."/>
            <person name="Claverie J.M."/>
            <person name="Frickenhaus S."/>
            <person name="Gonzalez K."/>
            <person name="Herman E.K."/>
            <person name="Lin Y.C."/>
            <person name="Napier J."/>
            <person name="Ogata H."/>
            <person name="Sarno A.F."/>
            <person name="Shmutz J."/>
            <person name="Schroeder D."/>
            <person name="de Vargas C."/>
            <person name="Verret F."/>
            <person name="von Dassow P."/>
            <person name="Valentin K."/>
            <person name="Van de Peer Y."/>
            <person name="Wheeler G."/>
            <person name="Dacks J.B."/>
            <person name="Delwiche C.F."/>
            <person name="Dyhrman S.T."/>
            <person name="Glockner G."/>
            <person name="John U."/>
            <person name="Richards T."/>
            <person name="Worden A.Z."/>
            <person name="Zhang X."/>
            <person name="Grigoriev I.V."/>
            <person name="Allen A.E."/>
            <person name="Bidle K."/>
            <person name="Borodovsky M."/>
            <person name="Bowler C."/>
            <person name="Brownlee C."/>
            <person name="Cock J.M."/>
            <person name="Elias M."/>
            <person name="Gladyshev V.N."/>
            <person name="Groth M."/>
            <person name="Guda C."/>
            <person name="Hadaegh A."/>
            <person name="Iglesias-Rodriguez M.D."/>
            <person name="Jenkins J."/>
            <person name="Jones B.M."/>
            <person name="Lawson T."/>
            <person name="Leese F."/>
            <person name="Lindquist E."/>
            <person name="Lobanov A."/>
            <person name="Lomsadze A."/>
            <person name="Malik S.B."/>
            <person name="Marsh M.E."/>
            <person name="Mackinder L."/>
            <person name="Mock T."/>
            <person name="Mueller-Roeber B."/>
            <person name="Pagarete A."/>
            <person name="Parker M."/>
            <person name="Probert I."/>
            <person name="Quesneville H."/>
            <person name="Raines C."/>
            <person name="Rensing S.A."/>
            <person name="Riano-Pachon D.M."/>
            <person name="Richier S."/>
            <person name="Rokitta S."/>
            <person name="Shiraiwa Y."/>
            <person name="Soanes D.M."/>
            <person name="van der Giezen M."/>
            <person name="Wahlund T.M."/>
            <person name="Williams B."/>
            <person name="Wilson W."/>
            <person name="Wolfe G."/>
            <person name="Wurch L.L."/>
        </authorList>
    </citation>
    <scope>NUCLEOTIDE SEQUENCE</scope>
</reference>
<dbReference type="Gene3D" id="1.25.40.20">
    <property type="entry name" value="Ankyrin repeat-containing domain"/>
    <property type="match status" value="1"/>
</dbReference>
<dbReference type="AlphaFoldDB" id="A0A0D3KY75"/>
<feature type="domain" description="WW" evidence="6">
    <location>
        <begin position="720"/>
        <end position="744"/>
    </location>
</feature>
<dbReference type="PROSITE" id="PS50096">
    <property type="entry name" value="IQ"/>
    <property type="match status" value="2"/>
</dbReference>
<dbReference type="SMART" id="SM00015">
    <property type="entry name" value="IQ"/>
    <property type="match status" value="2"/>
</dbReference>
<dbReference type="SUPFAM" id="SSF48403">
    <property type="entry name" value="Ankyrin repeat"/>
    <property type="match status" value="1"/>
</dbReference>
<evidence type="ECO:0000259" key="6">
    <source>
        <dbReference type="PROSITE" id="PS01159"/>
    </source>
</evidence>
<dbReference type="Proteomes" id="UP000013827">
    <property type="component" value="Unassembled WGS sequence"/>
</dbReference>